<dbReference type="EMBL" id="JACAZI010000031">
    <property type="protein sequence ID" value="KAF7332933.1"/>
    <property type="molecule type" value="Genomic_DNA"/>
</dbReference>
<accession>A0A8H6X255</accession>
<evidence type="ECO:0000313" key="1">
    <source>
        <dbReference type="EMBL" id="KAF7332933.1"/>
    </source>
</evidence>
<name>A0A8H6X255_9AGAR</name>
<dbReference type="OrthoDB" id="3365698at2759"/>
<comment type="caution">
    <text evidence="1">The sequence shown here is derived from an EMBL/GenBank/DDBJ whole genome shotgun (WGS) entry which is preliminary data.</text>
</comment>
<proteinExistence type="predicted"/>
<dbReference type="SUPFAM" id="SSF52047">
    <property type="entry name" value="RNI-like"/>
    <property type="match status" value="1"/>
</dbReference>
<keyword evidence="2" id="KW-1185">Reference proteome</keyword>
<dbReference type="AlphaFoldDB" id="A0A8H6X255"/>
<protein>
    <recommendedName>
        <fullName evidence="3">F-box domain-containing protein</fullName>
    </recommendedName>
</protein>
<evidence type="ECO:0008006" key="3">
    <source>
        <dbReference type="Google" id="ProtNLM"/>
    </source>
</evidence>
<evidence type="ECO:0000313" key="2">
    <source>
        <dbReference type="Proteomes" id="UP000620124"/>
    </source>
</evidence>
<reference evidence="1" key="1">
    <citation type="submission" date="2020-05" db="EMBL/GenBank/DDBJ databases">
        <title>Mycena genomes resolve the evolution of fungal bioluminescence.</title>
        <authorList>
            <person name="Tsai I.J."/>
        </authorList>
    </citation>
    <scope>NUCLEOTIDE SEQUENCE</scope>
    <source>
        <strain evidence="1">CCC161011</strain>
    </source>
</reference>
<dbReference type="Proteomes" id="UP000620124">
    <property type="component" value="Unassembled WGS sequence"/>
</dbReference>
<sequence>MEIPQVPWSLGLVSKRWRDIALSLSWLWSSFGIHTSNWRYNLIGRKLPDESLSAIERVEEQLRRSGQTPLEVTIEGDFSRIPGALDTLRDACGRWETLSVRKTSQYLDHIRGRTPLLRRIYVASGNIGGTEPGPVAFEFSSTAPGLYDRATRRPMDPLMSFGNVDWAHLTRYDGPILWGSYPDLLRQATCLVECSLFSARETPHFPLPAHIFSLPSLRRLRVSSTHCLTILAAPGLQEFVVDGKRSPDEVHVIDFLTQSSCTLLRLSLFNFPATQALFLAVPSLQELTIEFNNGATMISLLENILPVEEDSDEPHFLPSLTALSIGDVARRSLSPAVKAISARFGTRGRYRAMEFFGMFVDISMNHSGTQFPLFPEDTKHLDAMQRDGVKLYFVKGKAKYDRMRMMDPYSMRRYAEYHNAELMTNESSAATSGIWDCA</sequence>
<organism evidence="1 2">
    <name type="scientific">Mycena venus</name>
    <dbReference type="NCBI Taxonomy" id="2733690"/>
    <lineage>
        <taxon>Eukaryota</taxon>
        <taxon>Fungi</taxon>
        <taxon>Dikarya</taxon>
        <taxon>Basidiomycota</taxon>
        <taxon>Agaricomycotina</taxon>
        <taxon>Agaricomycetes</taxon>
        <taxon>Agaricomycetidae</taxon>
        <taxon>Agaricales</taxon>
        <taxon>Marasmiineae</taxon>
        <taxon>Mycenaceae</taxon>
        <taxon>Mycena</taxon>
    </lineage>
</organism>
<gene>
    <name evidence="1" type="ORF">MVEN_02399200</name>
</gene>